<protein>
    <recommendedName>
        <fullName evidence="2">DUF3089 domain-containing protein</fullName>
    </recommendedName>
</protein>
<accession>A0A7S4RR21</accession>
<dbReference type="InterPro" id="IPR021440">
    <property type="entry name" value="DUF3089"/>
</dbReference>
<gene>
    <name evidence="1" type="ORF">DBRI00130_LOCUS23002</name>
</gene>
<evidence type="ECO:0000313" key="1">
    <source>
        <dbReference type="EMBL" id="CAE4622627.1"/>
    </source>
</evidence>
<reference evidence="1" key="1">
    <citation type="submission" date="2021-01" db="EMBL/GenBank/DDBJ databases">
        <authorList>
            <person name="Corre E."/>
            <person name="Pelletier E."/>
            <person name="Niang G."/>
            <person name="Scheremetjew M."/>
            <person name="Finn R."/>
            <person name="Kale V."/>
            <person name="Holt S."/>
            <person name="Cochrane G."/>
            <person name="Meng A."/>
            <person name="Brown T."/>
            <person name="Cohen L."/>
        </authorList>
    </citation>
    <scope>NUCLEOTIDE SEQUENCE</scope>
    <source>
        <strain evidence="1">GSO104</strain>
    </source>
</reference>
<evidence type="ECO:0008006" key="2">
    <source>
        <dbReference type="Google" id="ProtNLM"/>
    </source>
</evidence>
<dbReference type="EMBL" id="HBNS01029250">
    <property type="protein sequence ID" value="CAE4622627.1"/>
    <property type="molecule type" value="Transcribed_RNA"/>
</dbReference>
<dbReference type="AlphaFoldDB" id="A0A7S4RR21"/>
<sequence length="382" mass="43038">MIKKILLPSAGAVLVLAVIIGSGALDSFFSNLFLPQKPFNPEELPLPPDYSLGSSWVSHPKFRVLTWYVPPNIDFGRSATSAFTESKEKEFNAFYVHPTSYFFDFPARWNAPIDNVLANHLSGDVPMKEQASVFNDVADVYAPRYRQCSQGAQDGFPLEEHQPAMDVAYSDVKDAFNMFLKENAGKPFFIASHSQGTLHAMRLLQEWLPTASEEQADLLVAAYLIGNTVPEEEMTGILPVCEEASQTKCYLSYNIIIHGDEEAEKHWKNKGSPTCVNPLSWKHNGALVASEDHLGALPVCMSCWGRLPLIGRFIFPRPHSQLVNAQCKEGILHVSDPMDKEPAYYWFQPGIGLHAYDFQLFYVNIKLNIFDRATQWMKMRAR</sequence>
<dbReference type="SUPFAM" id="SSF53474">
    <property type="entry name" value="alpha/beta-Hydrolases"/>
    <property type="match status" value="1"/>
</dbReference>
<proteinExistence type="predicted"/>
<organism evidence="1">
    <name type="scientific">Ditylum brightwellii</name>
    <dbReference type="NCBI Taxonomy" id="49249"/>
    <lineage>
        <taxon>Eukaryota</taxon>
        <taxon>Sar</taxon>
        <taxon>Stramenopiles</taxon>
        <taxon>Ochrophyta</taxon>
        <taxon>Bacillariophyta</taxon>
        <taxon>Mediophyceae</taxon>
        <taxon>Lithodesmiophycidae</taxon>
        <taxon>Lithodesmiales</taxon>
        <taxon>Lithodesmiaceae</taxon>
        <taxon>Ditylum</taxon>
    </lineage>
</organism>
<name>A0A7S4RR21_9STRA</name>
<dbReference type="Pfam" id="PF11288">
    <property type="entry name" value="DUF3089"/>
    <property type="match status" value="1"/>
</dbReference>
<dbReference type="InterPro" id="IPR029058">
    <property type="entry name" value="AB_hydrolase_fold"/>
</dbReference>